<dbReference type="InterPro" id="IPR012340">
    <property type="entry name" value="NA-bd_OB-fold"/>
</dbReference>
<dbReference type="EMBL" id="KV423927">
    <property type="protein sequence ID" value="KZT60873.1"/>
    <property type="molecule type" value="Genomic_DNA"/>
</dbReference>
<gene>
    <name evidence="2" type="ORF">CALCODRAFT_506519</name>
</gene>
<evidence type="ECO:0000313" key="2">
    <source>
        <dbReference type="EMBL" id="KZT60873.1"/>
    </source>
</evidence>
<organism evidence="2 3">
    <name type="scientific">Calocera cornea HHB12733</name>
    <dbReference type="NCBI Taxonomy" id="1353952"/>
    <lineage>
        <taxon>Eukaryota</taxon>
        <taxon>Fungi</taxon>
        <taxon>Dikarya</taxon>
        <taxon>Basidiomycota</taxon>
        <taxon>Agaricomycotina</taxon>
        <taxon>Dacrymycetes</taxon>
        <taxon>Dacrymycetales</taxon>
        <taxon>Dacrymycetaceae</taxon>
        <taxon>Calocera</taxon>
    </lineage>
</organism>
<dbReference type="AlphaFoldDB" id="A0A165IQL1"/>
<proteinExistence type="predicted"/>
<dbReference type="Gene3D" id="2.40.50.140">
    <property type="entry name" value="Nucleic acid-binding proteins"/>
    <property type="match status" value="1"/>
</dbReference>
<feature type="region of interest" description="Disordered" evidence="1">
    <location>
        <begin position="1"/>
        <end position="39"/>
    </location>
</feature>
<dbReference type="Proteomes" id="UP000076842">
    <property type="component" value="Unassembled WGS sequence"/>
</dbReference>
<accession>A0A165IQL1</accession>
<sequence>MSGIPEEAKGRGHGPIWAESGGAPPTRKPPSLLLLNGHSPLDSPGAMSHPLTDGSCLRLLYDDVLDQPVVQLLCLLRARDVAGRLIYPSDDLCFLSDGTHYVRAKLSRGAQFLSRGRRPQDGVKVKLSSVSRRISQATGNIILTVQELEITGPPGPIIGNPQPLRDEDGFPPEDLPAYRPQVSVPRYIGLFPRFDYKAIAQLSPALEHVCIIVRVTKISARGRWFNRTLRAKKDTVQLALHDTTAEIIAMACDEAVDIAENLTLNGIYLLWGATVIDGTAHSNPGDGNSLRLLCDSKTNFKKLIDDRKIPPVFFSFKPIDAIEHMQRGQLVG</sequence>
<dbReference type="InParanoid" id="A0A165IQL1"/>
<dbReference type="SUPFAM" id="SSF50249">
    <property type="entry name" value="Nucleic acid-binding proteins"/>
    <property type="match status" value="1"/>
</dbReference>
<name>A0A165IQL1_9BASI</name>
<protein>
    <submittedName>
        <fullName evidence="2">Uncharacterized protein</fullName>
    </submittedName>
</protein>
<feature type="compositionally biased region" description="Basic and acidic residues" evidence="1">
    <location>
        <begin position="1"/>
        <end position="10"/>
    </location>
</feature>
<reference evidence="2 3" key="1">
    <citation type="journal article" date="2016" name="Mol. Biol. Evol.">
        <title>Comparative Genomics of Early-Diverging Mushroom-Forming Fungi Provides Insights into the Origins of Lignocellulose Decay Capabilities.</title>
        <authorList>
            <person name="Nagy L.G."/>
            <person name="Riley R."/>
            <person name="Tritt A."/>
            <person name="Adam C."/>
            <person name="Daum C."/>
            <person name="Floudas D."/>
            <person name="Sun H."/>
            <person name="Yadav J.S."/>
            <person name="Pangilinan J."/>
            <person name="Larsson K.H."/>
            <person name="Matsuura K."/>
            <person name="Barry K."/>
            <person name="Labutti K."/>
            <person name="Kuo R."/>
            <person name="Ohm R.A."/>
            <person name="Bhattacharya S.S."/>
            <person name="Shirouzu T."/>
            <person name="Yoshinaga Y."/>
            <person name="Martin F.M."/>
            <person name="Grigoriev I.V."/>
            <person name="Hibbett D.S."/>
        </authorList>
    </citation>
    <scope>NUCLEOTIDE SEQUENCE [LARGE SCALE GENOMIC DNA]</scope>
    <source>
        <strain evidence="2 3">HHB12733</strain>
    </source>
</reference>
<evidence type="ECO:0000256" key="1">
    <source>
        <dbReference type="SAM" id="MobiDB-lite"/>
    </source>
</evidence>
<evidence type="ECO:0000313" key="3">
    <source>
        <dbReference type="Proteomes" id="UP000076842"/>
    </source>
</evidence>
<dbReference type="STRING" id="1353952.A0A165IQL1"/>
<keyword evidence="3" id="KW-1185">Reference proteome</keyword>